<dbReference type="RefSeq" id="WP_103240095.1">
    <property type="nucleotide sequence ID" value="NZ_JANJZD010000012.1"/>
</dbReference>
<dbReference type="AlphaFoldDB" id="A0A2K4ZHT6"/>
<gene>
    <name evidence="1" type="ORF">AMURIS_02746</name>
</gene>
<reference evidence="1 2" key="1">
    <citation type="submission" date="2018-01" db="EMBL/GenBank/DDBJ databases">
        <authorList>
            <person name="Gaut B.S."/>
            <person name="Morton B.R."/>
            <person name="Clegg M.T."/>
            <person name="Duvall M.R."/>
        </authorList>
    </citation>
    <scope>NUCLEOTIDE SEQUENCE [LARGE SCALE GENOMIC DNA]</scope>
    <source>
        <strain evidence="1">GP69</strain>
    </source>
</reference>
<dbReference type="Proteomes" id="UP000236311">
    <property type="component" value="Unassembled WGS sequence"/>
</dbReference>
<evidence type="ECO:0000313" key="2">
    <source>
        <dbReference type="Proteomes" id="UP000236311"/>
    </source>
</evidence>
<protein>
    <submittedName>
        <fullName evidence="1">Uncharacterized protein</fullName>
    </submittedName>
</protein>
<evidence type="ECO:0000313" key="1">
    <source>
        <dbReference type="EMBL" id="SOY30025.1"/>
    </source>
</evidence>
<organism evidence="1 2">
    <name type="scientific">Acetatifactor muris</name>
    <dbReference type="NCBI Taxonomy" id="879566"/>
    <lineage>
        <taxon>Bacteria</taxon>
        <taxon>Bacillati</taxon>
        <taxon>Bacillota</taxon>
        <taxon>Clostridia</taxon>
        <taxon>Lachnospirales</taxon>
        <taxon>Lachnospiraceae</taxon>
        <taxon>Acetatifactor</taxon>
    </lineage>
</organism>
<dbReference type="EMBL" id="OFSM01000013">
    <property type="protein sequence ID" value="SOY30025.1"/>
    <property type="molecule type" value="Genomic_DNA"/>
</dbReference>
<name>A0A2K4ZHT6_9FIRM</name>
<keyword evidence="2" id="KW-1185">Reference proteome</keyword>
<proteinExistence type="predicted"/>
<accession>A0A2K4ZHT6</accession>
<sequence>MPIMIFEHEEERKNFEEWFLSVDRELKQSIRLKVEEDAIIQHIVRKEKRDAKPEPGVKDVALAFALYKRWRKFLLKSNTVN</sequence>